<evidence type="ECO:0000313" key="2">
    <source>
        <dbReference type="Proteomes" id="UP000237105"/>
    </source>
</evidence>
<name>A0A2P5E3N2_PARAD</name>
<dbReference type="OrthoDB" id="10281662at2759"/>
<sequence length="116" mass="12728">MTTPLDVVEEDKQRANFLGMLNAAENWRGSEIAILPRPAMPLTPLARPSKRKVGAQVKRNFGSETTLPGLDPSVDCKERMSWEKSPPVPRLITVLTGDSTQILGSTAQALLPLRLH</sequence>
<dbReference type="AlphaFoldDB" id="A0A2P5E3N2"/>
<gene>
    <name evidence="1" type="ORF">PanWU01x14_006110</name>
</gene>
<proteinExistence type="predicted"/>
<reference evidence="2" key="1">
    <citation type="submission" date="2016-06" db="EMBL/GenBank/DDBJ databases">
        <title>Parallel loss of symbiosis genes in relatives of nitrogen-fixing non-legume Parasponia.</title>
        <authorList>
            <person name="Van Velzen R."/>
            <person name="Holmer R."/>
            <person name="Bu F."/>
            <person name="Rutten L."/>
            <person name="Van Zeijl A."/>
            <person name="Liu W."/>
            <person name="Santuari L."/>
            <person name="Cao Q."/>
            <person name="Sharma T."/>
            <person name="Shen D."/>
            <person name="Roswanjaya Y."/>
            <person name="Wardhani T."/>
            <person name="Kalhor M.S."/>
            <person name="Jansen J."/>
            <person name="Van den Hoogen J."/>
            <person name="Gungor B."/>
            <person name="Hartog M."/>
            <person name="Hontelez J."/>
            <person name="Verver J."/>
            <person name="Yang W.-C."/>
            <person name="Schijlen E."/>
            <person name="Repin R."/>
            <person name="Schilthuizen M."/>
            <person name="Schranz E."/>
            <person name="Heidstra R."/>
            <person name="Miyata K."/>
            <person name="Fedorova E."/>
            <person name="Kohlen W."/>
            <person name="Bisseling T."/>
            <person name="Smit S."/>
            <person name="Geurts R."/>
        </authorList>
    </citation>
    <scope>NUCLEOTIDE SEQUENCE [LARGE SCALE GENOMIC DNA]</scope>
    <source>
        <strain evidence="2">cv. WU1-14</strain>
    </source>
</reference>
<dbReference type="EMBL" id="JXTB01000002">
    <property type="protein sequence ID" value="PON80161.1"/>
    <property type="molecule type" value="Genomic_DNA"/>
</dbReference>
<keyword evidence="2" id="KW-1185">Reference proteome</keyword>
<comment type="caution">
    <text evidence="1">The sequence shown here is derived from an EMBL/GenBank/DDBJ whole genome shotgun (WGS) entry which is preliminary data.</text>
</comment>
<organism evidence="1 2">
    <name type="scientific">Parasponia andersonii</name>
    <name type="common">Sponia andersonii</name>
    <dbReference type="NCBI Taxonomy" id="3476"/>
    <lineage>
        <taxon>Eukaryota</taxon>
        <taxon>Viridiplantae</taxon>
        <taxon>Streptophyta</taxon>
        <taxon>Embryophyta</taxon>
        <taxon>Tracheophyta</taxon>
        <taxon>Spermatophyta</taxon>
        <taxon>Magnoliopsida</taxon>
        <taxon>eudicotyledons</taxon>
        <taxon>Gunneridae</taxon>
        <taxon>Pentapetalae</taxon>
        <taxon>rosids</taxon>
        <taxon>fabids</taxon>
        <taxon>Rosales</taxon>
        <taxon>Cannabaceae</taxon>
        <taxon>Parasponia</taxon>
    </lineage>
</organism>
<evidence type="ECO:0000313" key="1">
    <source>
        <dbReference type="EMBL" id="PON80161.1"/>
    </source>
</evidence>
<protein>
    <submittedName>
        <fullName evidence="1">Uncharacterized protein</fullName>
    </submittedName>
</protein>
<accession>A0A2P5E3N2</accession>
<dbReference type="Proteomes" id="UP000237105">
    <property type="component" value="Unassembled WGS sequence"/>
</dbReference>